<dbReference type="SUPFAM" id="SSF52540">
    <property type="entry name" value="P-loop containing nucleoside triphosphate hydrolases"/>
    <property type="match status" value="1"/>
</dbReference>
<comment type="caution">
    <text evidence="1">The sequence shown here is derived from an EMBL/GenBank/DDBJ whole genome shotgun (WGS) entry which is preliminary data.</text>
</comment>
<evidence type="ECO:0008006" key="3">
    <source>
        <dbReference type="Google" id="ProtNLM"/>
    </source>
</evidence>
<organism evidence="1 2">
    <name type="scientific">Fusarium tricinctum</name>
    <dbReference type="NCBI Taxonomy" id="61284"/>
    <lineage>
        <taxon>Eukaryota</taxon>
        <taxon>Fungi</taxon>
        <taxon>Dikarya</taxon>
        <taxon>Ascomycota</taxon>
        <taxon>Pezizomycotina</taxon>
        <taxon>Sordariomycetes</taxon>
        <taxon>Hypocreomycetidae</taxon>
        <taxon>Hypocreales</taxon>
        <taxon>Nectriaceae</taxon>
        <taxon>Fusarium</taxon>
        <taxon>Fusarium tricinctum species complex</taxon>
    </lineage>
</organism>
<name>A0A8K0WCK1_9HYPO</name>
<dbReference type="InterPro" id="IPR027417">
    <property type="entry name" value="P-loop_NTPase"/>
</dbReference>
<dbReference type="OrthoDB" id="3650366at2759"/>
<dbReference type="AlphaFoldDB" id="A0A8K0WCK1"/>
<dbReference type="Gene3D" id="3.40.50.300">
    <property type="entry name" value="P-loop containing nucleotide triphosphate hydrolases"/>
    <property type="match status" value="1"/>
</dbReference>
<keyword evidence="2" id="KW-1185">Reference proteome</keyword>
<evidence type="ECO:0000313" key="1">
    <source>
        <dbReference type="EMBL" id="KAH7251055.1"/>
    </source>
</evidence>
<proteinExistence type="predicted"/>
<dbReference type="Proteomes" id="UP000813427">
    <property type="component" value="Unassembled WGS sequence"/>
</dbReference>
<accession>A0A8K0WCK1</accession>
<reference evidence="1" key="1">
    <citation type="journal article" date="2021" name="Nat. Commun.">
        <title>Genetic determinants of endophytism in the Arabidopsis root mycobiome.</title>
        <authorList>
            <person name="Mesny F."/>
            <person name="Miyauchi S."/>
            <person name="Thiergart T."/>
            <person name="Pickel B."/>
            <person name="Atanasova L."/>
            <person name="Karlsson M."/>
            <person name="Huettel B."/>
            <person name="Barry K.W."/>
            <person name="Haridas S."/>
            <person name="Chen C."/>
            <person name="Bauer D."/>
            <person name="Andreopoulos W."/>
            <person name="Pangilinan J."/>
            <person name="LaButti K."/>
            <person name="Riley R."/>
            <person name="Lipzen A."/>
            <person name="Clum A."/>
            <person name="Drula E."/>
            <person name="Henrissat B."/>
            <person name="Kohler A."/>
            <person name="Grigoriev I.V."/>
            <person name="Martin F.M."/>
            <person name="Hacquard S."/>
        </authorList>
    </citation>
    <scope>NUCLEOTIDE SEQUENCE</scope>
    <source>
        <strain evidence="1">MPI-SDFR-AT-0068</strain>
    </source>
</reference>
<evidence type="ECO:0000313" key="2">
    <source>
        <dbReference type="Proteomes" id="UP000813427"/>
    </source>
</evidence>
<sequence length="329" mass="37492">MNGNGNHTHATKGHPKDVFLFALNRTCSHVLCRLLSNQPEWLHSDYHFKRAFDFARDSFNWGPLHSVSDQQRQGFESLLQEGFDEIQQERMSISSQASSLPCATFLKEHTFYIWEPSKLSQSMWGGPASPPFTVHEEGAAPGSACEKTNPTIFPDSFISSWRPIFLIRHPAMTFESWYRAEGGARDVDLADKSWAFYTTYQYSRQLYDWFLSKNPAPGSEPIVIDADDILDKGPTIKRLCVLLGMDENRVLYDWDTIKAPEGAGCRELKFMSDYWNSTSVDSSKSSRGLDINAARARWAKDFGAKAADQLWHIVEDSMTDYNYLKSNKL</sequence>
<gene>
    <name evidence="1" type="ORF">BKA59DRAFT_392699</name>
</gene>
<protein>
    <recommendedName>
        <fullName evidence="3">Sulfotransferase domain-containing protein</fullName>
    </recommendedName>
</protein>
<dbReference type="EMBL" id="JAGPXF010000003">
    <property type="protein sequence ID" value="KAH7251055.1"/>
    <property type="molecule type" value="Genomic_DNA"/>
</dbReference>
<dbReference type="PANTHER" id="PTHR48312">
    <property type="match status" value="1"/>
</dbReference>
<dbReference type="PANTHER" id="PTHR48312:SF1">
    <property type="entry name" value="SULFOTRANSFERASE"/>
    <property type="match status" value="1"/>
</dbReference>